<evidence type="ECO:0000256" key="8">
    <source>
        <dbReference type="PIRSR" id="PIRSR000485-2"/>
    </source>
</evidence>
<keyword evidence="8" id="KW-0479">Metal-binding</keyword>
<comment type="pathway">
    <text evidence="1">Purine metabolism; IMP biosynthesis via de novo pathway; N(1)-(5-phospho-D-ribosyl)glycinamide from 5-phospho-alpha-D-ribose 1-diphosphate: step 1/2.</text>
</comment>
<dbReference type="SUPFAM" id="SSF56235">
    <property type="entry name" value="N-terminal nucleophile aminohydrolases (Ntn hydrolases)"/>
    <property type="match status" value="1"/>
</dbReference>
<feature type="binding site" evidence="8">
    <location>
        <position position="304"/>
    </location>
    <ligand>
        <name>Mg(2+)</name>
        <dbReference type="ChEBI" id="CHEBI:18420"/>
    </ligand>
</feature>
<dbReference type="InterPro" id="IPR029057">
    <property type="entry name" value="PRTase-like"/>
</dbReference>
<evidence type="ECO:0000256" key="6">
    <source>
        <dbReference type="ARBA" id="ARBA00022755"/>
    </source>
</evidence>
<reference evidence="10" key="2">
    <citation type="submission" date="2021-04" db="EMBL/GenBank/DDBJ databases">
        <authorList>
            <person name="Gilroy R."/>
        </authorList>
    </citation>
    <scope>NUCLEOTIDE SEQUENCE</scope>
    <source>
        <strain evidence="10">Gambia16-930</strain>
    </source>
</reference>
<dbReference type="GO" id="GO:0009113">
    <property type="term" value="P:purine nucleobase biosynthetic process"/>
    <property type="evidence" value="ECO:0007669"/>
    <property type="project" value="InterPro"/>
</dbReference>
<keyword evidence="8" id="KW-0460">Magnesium</keyword>
<dbReference type="EMBL" id="DXGG01000038">
    <property type="protein sequence ID" value="HIW86854.1"/>
    <property type="molecule type" value="Genomic_DNA"/>
</dbReference>
<comment type="similarity">
    <text evidence="2">In the C-terminal section; belongs to the purine/pyrimidine phosphoribosyltransferase family.</text>
</comment>
<evidence type="ECO:0000259" key="9">
    <source>
        <dbReference type="PROSITE" id="PS51278"/>
    </source>
</evidence>
<evidence type="ECO:0000256" key="5">
    <source>
        <dbReference type="ARBA" id="ARBA00022679"/>
    </source>
</evidence>
<keyword evidence="4" id="KW-0328">Glycosyltransferase</keyword>
<feature type="binding site" evidence="8">
    <location>
        <position position="396"/>
    </location>
    <ligand>
        <name>Mg(2+)</name>
        <dbReference type="ChEBI" id="CHEBI:18420"/>
    </ligand>
</feature>
<comment type="caution">
    <text evidence="10">The sequence shown here is derived from an EMBL/GenBank/DDBJ whole genome shotgun (WGS) entry which is preliminary data.</text>
</comment>
<proteinExistence type="inferred from homology"/>
<evidence type="ECO:0000313" key="10">
    <source>
        <dbReference type="EMBL" id="HIW86854.1"/>
    </source>
</evidence>
<reference evidence="10" key="1">
    <citation type="journal article" date="2021" name="PeerJ">
        <title>Extensive microbial diversity within the chicken gut microbiome revealed by metagenomics and culture.</title>
        <authorList>
            <person name="Gilroy R."/>
            <person name="Ravi A."/>
            <person name="Getino M."/>
            <person name="Pursley I."/>
            <person name="Horton D.L."/>
            <person name="Alikhan N.F."/>
            <person name="Baker D."/>
            <person name="Gharbi K."/>
            <person name="Hall N."/>
            <person name="Watson M."/>
            <person name="Adriaenssens E.M."/>
            <person name="Foster-Nyarko E."/>
            <person name="Jarju S."/>
            <person name="Secka A."/>
            <person name="Antonio M."/>
            <person name="Oren A."/>
            <person name="Chaudhuri R.R."/>
            <person name="La Ragione R."/>
            <person name="Hildebrand F."/>
            <person name="Pallen M.J."/>
        </authorList>
    </citation>
    <scope>NUCLEOTIDE SEQUENCE</scope>
    <source>
        <strain evidence="10">Gambia16-930</strain>
    </source>
</reference>
<dbReference type="InterPro" id="IPR029055">
    <property type="entry name" value="Ntn_hydrolases_N"/>
</dbReference>
<evidence type="ECO:0000313" key="11">
    <source>
        <dbReference type="Proteomes" id="UP000824267"/>
    </source>
</evidence>
<dbReference type="SUPFAM" id="SSF53271">
    <property type="entry name" value="PRTase-like"/>
    <property type="match status" value="1"/>
</dbReference>
<gene>
    <name evidence="10" type="ORF">IAC47_01060</name>
</gene>
<evidence type="ECO:0000256" key="4">
    <source>
        <dbReference type="ARBA" id="ARBA00022676"/>
    </source>
</evidence>
<protein>
    <recommendedName>
        <fullName evidence="3">amidophosphoribosyltransferase</fullName>
        <ecNumber evidence="3">2.4.2.14</ecNumber>
    </recommendedName>
</protein>
<sequence length="568" mass="65064">YINITKSNSNKPIQDVFAEAFRDMRLLQKEEPEKSSQISWLKKNARFTGELFLGHLRYGTFGKNELENLHPFLRENNWKTRNLVLAGNFNLTNIDEMLSKLITLGQHPVKVSDTAIVLEKIGKFLDREVERLFKYYKLQGLPNIKISERIAEDLNIASILTSAAKRWDGGYVMAGAMGHGDAFVLRDENGIRPCFYYVDEEIAVVASERPVIMTTFNVPLTEVKELELGHAIIIKRNGKVTVECCKTPSEKPSKCSFERIYFSRGTDADIYRERKELGKLICPRVLKAIDYDIRNTIISYIPNTASVAFQGMAEAFTDYANRRKMEEILANKENLTREKLEEIFSLHPRREYIAVKDVKLRTFITQDSERDDMVAHVYDVTYGQIREYVDNLVVIDDSIVRGTTLKQSIVRILDRLGPKKIVVASSAPQIRYPDCYGIDMSRLGDFIAFNAAIALLKESGRECVIEDVYRKSKAQEDKPKEEIVNYVKEIYAPFSDEEISKKITEILTPEGINAKIEIVYNTIESLHKACPDHTGDWYFTGNYPTPGGNKVVNRAFINYYEGNNKRAY</sequence>
<name>A0A9D1RFD3_9BACT</name>
<dbReference type="EC" id="2.4.2.14" evidence="3"/>
<organism evidence="10 11">
    <name type="scientific">Candidatus Onthomorpha intestinigallinarum</name>
    <dbReference type="NCBI Taxonomy" id="2840880"/>
    <lineage>
        <taxon>Bacteria</taxon>
        <taxon>Pseudomonadati</taxon>
        <taxon>Bacteroidota</taxon>
        <taxon>Bacteroidia</taxon>
        <taxon>Bacteroidales</taxon>
        <taxon>Candidatus Onthomorpha</taxon>
    </lineage>
</organism>
<dbReference type="CDD" id="cd06223">
    <property type="entry name" value="PRTases_typeI"/>
    <property type="match status" value="1"/>
</dbReference>
<dbReference type="GO" id="GO:0046872">
    <property type="term" value="F:metal ion binding"/>
    <property type="evidence" value="ECO:0007669"/>
    <property type="project" value="UniProtKB-KW"/>
</dbReference>
<dbReference type="GO" id="GO:0004044">
    <property type="term" value="F:amidophosphoribosyltransferase activity"/>
    <property type="evidence" value="ECO:0007669"/>
    <property type="project" value="UniProtKB-EC"/>
</dbReference>
<feature type="domain" description="Glutamine amidotransferase type-2" evidence="9">
    <location>
        <begin position="1"/>
        <end position="237"/>
    </location>
</feature>
<comment type="cofactor">
    <cofactor evidence="8">
        <name>Mg(2+)</name>
        <dbReference type="ChEBI" id="CHEBI:18420"/>
    </cofactor>
    <text evidence="8">Binds 1 Mg(2+) ion per subunit.</text>
</comment>
<keyword evidence="6" id="KW-0658">Purine biosynthesis</keyword>
<dbReference type="PANTHER" id="PTHR11907">
    <property type="entry name" value="AMIDOPHOSPHORIBOSYLTRANSFERASE"/>
    <property type="match status" value="1"/>
</dbReference>
<dbReference type="InterPro" id="IPR017932">
    <property type="entry name" value="GATase_2_dom"/>
</dbReference>
<accession>A0A9D1RFD3</accession>
<evidence type="ECO:0000256" key="2">
    <source>
        <dbReference type="ARBA" id="ARBA00010138"/>
    </source>
</evidence>
<dbReference type="Gene3D" id="3.40.50.2020">
    <property type="match status" value="1"/>
</dbReference>
<dbReference type="Pfam" id="PF13230">
    <property type="entry name" value="GATase_4"/>
    <property type="match status" value="1"/>
</dbReference>
<dbReference type="GO" id="GO:0006164">
    <property type="term" value="P:purine nucleotide biosynthetic process"/>
    <property type="evidence" value="ECO:0007669"/>
    <property type="project" value="UniProtKB-KW"/>
</dbReference>
<evidence type="ECO:0000256" key="1">
    <source>
        <dbReference type="ARBA" id="ARBA00005209"/>
    </source>
</evidence>
<dbReference type="Proteomes" id="UP000824267">
    <property type="component" value="Unassembled WGS sequence"/>
</dbReference>
<dbReference type="PROSITE" id="PS51278">
    <property type="entry name" value="GATASE_TYPE_2"/>
    <property type="match status" value="1"/>
</dbReference>
<dbReference type="AlphaFoldDB" id="A0A9D1RFD3"/>
<evidence type="ECO:0000256" key="3">
    <source>
        <dbReference type="ARBA" id="ARBA00011941"/>
    </source>
</evidence>
<keyword evidence="5" id="KW-0808">Transferase</keyword>
<keyword evidence="7 10" id="KW-0315">Glutamine amidotransferase</keyword>
<dbReference type="InterPro" id="IPR000836">
    <property type="entry name" value="PRTase_dom"/>
</dbReference>
<dbReference type="PIRSF" id="PIRSF000485">
    <property type="entry name" value="Amd_phspho_trans"/>
    <property type="match status" value="1"/>
</dbReference>
<feature type="binding site" evidence="8">
    <location>
        <position position="397"/>
    </location>
    <ligand>
        <name>Mg(2+)</name>
        <dbReference type="ChEBI" id="CHEBI:18420"/>
    </ligand>
</feature>
<dbReference type="InterPro" id="IPR005854">
    <property type="entry name" value="PurF"/>
</dbReference>
<dbReference type="InterPro" id="IPR026869">
    <property type="entry name" value="EgtC-like"/>
</dbReference>
<evidence type="ECO:0000256" key="7">
    <source>
        <dbReference type="ARBA" id="ARBA00022962"/>
    </source>
</evidence>
<feature type="non-terminal residue" evidence="10">
    <location>
        <position position="1"/>
    </location>
</feature>
<dbReference type="Gene3D" id="3.60.20.10">
    <property type="entry name" value="Glutamine Phosphoribosylpyrophosphate, subunit 1, domain 1"/>
    <property type="match status" value="1"/>
</dbReference>